<accession>A0A4U5LNE6</accession>
<protein>
    <submittedName>
        <fullName evidence="1">Uncharacterized protein</fullName>
    </submittedName>
</protein>
<evidence type="ECO:0000313" key="1">
    <source>
        <dbReference type="EMBL" id="TKR57403.1"/>
    </source>
</evidence>
<comment type="caution">
    <text evidence="1">The sequence shown here is derived from an EMBL/GenBank/DDBJ whole genome shotgun (WGS) entry which is preliminary data.</text>
</comment>
<dbReference type="AlphaFoldDB" id="A0A4U5LNE6"/>
<sequence>MTFPNLVTHQKRFCRLRLATRKGQFRMLACYCTQSGGWTCAPLLPPLLPFVIDDYIAKRNPNFGRESRGVEQFIVRIKWND</sequence>
<name>A0A4U5LNE6_STECR</name>
<dbReference type="Proteomes" id="UP000298663">
    <property type="component" value="Unassembled WGS sequence"/>
</dbReference>
<reference evidence="1 2" key="1">
    <citation type="journal article" date="2015" name="Genome Biol.">
        <title>Comparative genomics of Steinernema reveals deeply conserved gene regulatory networks.</title>
        <authorList>
            <person name="Dillman A.R."/>
            <person name="Macchietto M."/>
            <person name="Porter C.F."/>
            <person name="Rogers A."/>
            <person name="Williams B."/>
            <person name="Antoshechkin I."/>
            <person name="Lee M.M."/>
            <person name="Goodwin Z."/>
            <person name="Lu X."/>
            <person name="Lewis E.E."/>
            <person name="Goodrich-Blair H."/>
            <person name="Stock S.P."/>
            <person name="Adams B.J."/>
            <person name="Sternberg P.W."/>
            <person name="Mortazavi A."/>
        </authorList>
    </citation>
    <scope>NUCLEOTIDE SEQUENCE [LARGE SCALE GENOMIC DNA]</scope>
    <source>
        <strain evidence="1 2">ALL</strain>
    </source>
</reference>
<evidence type="ECO:0000313" key="2">
    <source>
        <dbReference type="Proteomes" id="UP000298663"/>
    </source>
</evidence>
<gene>
    <name evidence="1" type="ORF">L596_030877</name>
</gene>
<reference evidence="1 2" key="2">
    <citation type="journal article" date="2019" name="G3 (Bethesda)">
        <title>Hybrid Assembly of the Genome of the Entomopathogenic Nematode Steinernema carpocapsae Identifies the X-Chromosome.</title>
        <authorList>
            <person name="Serra L."/>
            <person name="Macchietto M."/>
            <person name="Macias-Munoz A."/>
            <person name="McGill C.J."/>
            <person name="Rodriguez I.M."/>
            <person name="Rodriguez B."/>
            <person name="Murad R."/>
            <person name="Mortazavi A."/>
        </authorList>
    </citation>
    <scope>NUCLEOTIDE SEQUENCE [LARGE SCALE GENOMIC DNA]</scope>
    <source>
        <strain evidence="1 2">ALL</strain>
    </source>
</reference>
<proteinExistence type="predicted"/>
<dbReference type="EMBL" id="AZBU02000016">
    <property type="protein sequence ID" value="TKR57403.1"/>
    <property type="molecule type" value="Genomic_DNA"/>
</dbReference>
<organism evidence="1 2">
    <name type="scientific">Steinernema carpocapsae</name>
    <name type="common">Entomopathogenic nematode</name>
    <dbReference type="NCBI Taxonomy" id="34508"/>
    <lineage>
        <taxon>Eukaryota</taxon>
        <taxon>Metazoa</taxon>
        <taxon>Ecdysozoa</taxon>
        <taxon>Nematoda</taxon>
        <taxon>Chromadorea</taxon>
        <taxon>Rhabditida</taxon>
        <taxon>Tylenchina</taxon>
        <taxon>Panagrolaimomorpha</taxon>
        <taxon>Strongyloidoidea</taxon>
        <taxon>Steinernematidae</taxon>
        <taxon>Steinernema</taxon>
    </lineage>
</organism>
<keyword evidence="2" id="KW-1185">Reference proteome</keyword>